<comment type="caution">
    <text evidence="1">The sequence shown here is derived from an EMBL/GenBank/DDBJ whole genome shotgun (WGS) entry which is preliminary data.</text>
</comment>
<reference evidence="2" key="1">
    <citation type="journal article" date="2019" name="Int. J. Syst. Evol. Microbiol.">
        <title>The Global Catalogue of Microorganisms (GCM) 10K type strain sequencing project: providing services to taxonomists for standard genome sequencing and annotation.</title>
        <authorList>
            <consortium name="The Broad Institute Genomics Platform"/>
            <consortium name="The Broad Institute Genome Sequencing Center for Infectious Disease"/>
            <person name="Wu L."/>
            <person name="Ma J."/>
        </authorList>
    </citation>
    <scope>NUCLEOTIDE SEQUENCE [LARGE SCALE GENOMIC DNA]</scope>
    <source>
        <strain evidence="2">CGMCC 1.13574</strain>
    </source>
</reference>
<gene>
    <name evidence="1" type="ORF">ACFO3Q_12520</name>
</gene>
<sequence>MHYRKAVVWQKAMALAREIYALASLLPGEERYGMRSQITRAAVSVAANIAEGWTRESARDKAHLLAVAHGSLSEAETLLTLCEDLGWCPRTDTVEARGLMDEISRMLTVLRRRRREVAQVEG</sequence>
<dbReference type="SUPFAM" id="SSF158446">
    <property type="entry name" value="IVS-encoded protein-like"/>
    <property type="match status" value="1"/>
</dbReference>
<accession>A0ABV9NPM3</accession>
<dbReference type="PANTHER" id="PTHR38471:SF2">
    <property type="entry name" value="FOUR HELIX BUNDLE PROTEIN"/>
    <property type="match status" value="1"/>
</dbReference>
<dbReference type="InterPro" id="IPR012657">
    <property type="entry name" value="23S_rRNA-intervening_sequence"/>
</dbReference>
<dbReference type="Proteomes" id="UP001595892">
    <property type="component" value="Unassembled WGS sequence"/>
</dbReference>
<dbReference type="RefSeq" id="WP_377005059.1">
    <property type="nucleotide sequence ID" value="NZ_JBHSGG010000034.1"/>
</dbReference>
<keyword evidence="2" id="KW-1185">Reference proteome</keyword>
<dbReference type="InterPro" id="IPR036583">
    <property type="entry name" value="23S_rRNA_IVS_sf"/>
</dbReference>
<organism evidence="1 2">
    <name type="scientific">Coralloluteibacterium thermophilum</name>
    <dbReference type="NCBI Taxonomy" id="2707049"/>
    <lineage>
        <taxon>Bacteria</taxon>
        <taxon>Pseudomonadati</taxon>
        <taxon>Pseudomonadota</taxon>
        <taxon>Gammaproteobacteria</taxon>
        <taxon>Lysobacterales</taxon>
        <taxon>Lysobacteraceae</taxon>
        <taxon>Coralloluteibacterium</taxon>
    </lineage>
</organism>
<dbReference type="Gene3D" id="1.20.1440.60">
    <property type="entry name" value="23S rRNA-intervening sequence"/>
    <property type="match status" value="1"/>
</dbReference>
<dbReference type="Pfam" id="PF05635">
    <property type="entry name" value="23S_rRNA_IVP"/>
    <property type="match status" value="1"/>
</dbReference>
<dbReference type="CDD" id="cd16377">
    <property type="entry name" value="23S_rRNA_IVP_like"/>
    <property type="match status" value="1"/>
</dbReference>
<dbReference type="PANTHER" id="PTHR38471">
    <property type="entry name" value="FOUR HELIX BUNDLE PROTEIN"/>
    <property type="match status" value="1"/>
</dbReference>
<evidence type="ECO:0000313" key="1">
    <source>
        <dbReference type="EMBL" id="MFC4728990.1"/>
    </source>
</evidence>
<proteinExistence type="predicted"/>
<name>A0ABV9NPM3_9GAMM</name>
<dbReference type="NCBIfam" id="TIGR02436">
    <property type="entry name" value="four helix bundle protein"/>
    <property type="match status" value="1"/>
</dbReference>
<evidence type="ECO:0000313" key="2">
    <source>
        <dbReference type="Proteomes" id="UP001595892"/>
    </source>
</evidence>
<protein>
    <submittedName>
        <fullName evidence="1">Four helix bundle protein</fullName>
    </submittedName>
</protein>
<dbReference type="EMBL" id="JBHSGG010000034">
    <property type="protein sequence ID" value="MFC4728990.1"/>
    <property type="molecule type" value="Genomic_DNA"/>
</dbReference>